<dbReference type="Proteomes" id="UP001295444">
    <property type="component" value="Chromosome 02"/>
</dbReference>
<keyword evidence="3" id="KW-1185">Reference proteome</keyword>
<gene>
    <name evidence="2" type="ORF">PECUL_23A045805</name>
</gene>
<organism evidence="2 3">
    <name type="scientific">Pelobates cultripes</name>
    <name type="common">Western spadefoot toad</name>
    <dbReference type="NCBI Taxonomy" id="61616"/>
    <lineage>
        <taxon>Eukaryota</taxon>
        <taxon>Metazoa</taxon>
        <taxon>Chordata</taxon>
        <taxon>Craniata</taxon>
        <taxon>Vertebrata</taxon>
        <taxon>Euteleostomi</taxon>
        <taxon>Amphibia</taxon>
        <taxon>Batrachia</taxon>
        <taxon>Anura</taxon>
        <taxon>Pelobatoidea</taxon>
        <taxon>Pelobatidae</taxon>
        <taxon>Pelobates</taxon>
    </lineage>
</organism>
<feature type="region of interest" description="Disordered" evidence="1">
    <location>
        <begin position="33"/>
        <end position="198"/>
    </location>
</feature>
<feature type="compositionally biased region" description="Polar residues" evidence="1">
    <location>
        <begin position="146"/>
        <end position="171"/>
    </location>
</feature>
<evidence type="ECO:0000256" key="1">
    <source>
        <dbReference type="SAM" id="MobiDB-lite"/>
    </source>
</evidence>
<proteinExistence type="predicted"/>
<evidence type="ECO:0000313" key="2">
    <source>
        <dbReference type="EMBL" id="CAH2251297.1"/>
    </source>
</evidence>
<sequence>MAAAVLEQETDERHKSLEQRLDDLIQRFWRKITHKADHHKQVQRRHPPTGGSHQQGEPPGSKRKPSTKHVAGPAIATRRATPKTPRGPRRADKPGQPRRPSPPPREQTTFHSQAQHKWHIHALRKEKPRRPLGVKHQEHPRLHLTQRPNTGTATPIILTSKQSPTTASHRPQPQDAWKQPPAAPPAETLKPTSRKGIG</sequence>
<evidence type="ECO:0000313" key="3">
    <source>
        <dbReference type="Proteomes" id="UP001295444"/>
    </source>
</evidence>
<dbReference type="EMBL" id="OW240913">
    <property type="protein sequence ID" value="CAH2251297.1"/>
    <property type="molecule type" value="Genomic_DNA"/>
</dbReference>
<dbReference type="AlphaFoldDB" id="A0AAD1RER5"/>
<feature type="compositionally biased region" description="Basic residues" evidence="1">
    <location>
        <begin position="33"/>
        <end position="47"/>
    </location>
</feature>
<feature type="compositionally biased region" description="Basic residues" evidence="1">
    <location>
        <begin position="114"/>
        <end position="133"/>
    </location>
</feature>
<name>A0AAD1RER5_PELCU</name>
<protein>
    <submittedName>
        <fullName evidence="2">Uncharacterized protein</fullName>
    </submittedName>
</protein>
<accession>A0AAD1RER5</accession>
<reference evidence="2" key="1">
    <citation type="submission" date="2022-03" db="EMBL/GenBank/DDBJ databases">
        <authorList>
            <person name="Alioto T."/>
            <person name="Alioto T."/>
            <person name="Gomez Garrido J."/>
        </authorList>
    </citation>
    <scope>NUCLEOTIDE SEQUENCE</scope>
</reference>